<keyword evidence="8 10" id="KW-0067">ATP-binding</keyword>
<protein>
    <submittedName>
        <fullName evidence="14">AAA family ATPase</fullName>
    </submittedName>
</protein>
<reference evidence="13" key="2">
    <citation type="submission" date="2023-07" db="EMBL/GenBank/DDBJ databases">
        <authorList>
            <person name="Aydin F."/>
            <person name="Tarhane S."/>
            <person name="Saticioglu I.B."/>
            <person name="Karakaya E."/>
            <person name="Abay S."/>
            <person name="Guran O."/>
            <person name="Bozkurt E."/>
            <person name="Uzum N."/>
            <person name="Olgun K."/>
            <person name="Jablonski D."/>
        </authorList>
    </citation>
    <scope>NUCLEOTIDE SEQUENCE</scope>
    <source>
        <strain evidence="13">Faydin-H75</strain>
    </source>
</reference>
<dbReference type="Proteomes" id="UP001240777">
    <property type="component" value="Unassembled WGS sequence"/>
</dbReference>
<organism evidence="14 15">
    <name type="scientific">Helicobacter cappadocius</name>
    <dbReference type="NCBI Taxonomy" id="3063998"/>
    <lineage>
        <taxon>Bacteria</taxon>
        <taxon>Pseudomonadati</taxon>
        <taxon>Campylobacterota</taxon>
        <taxon>Epsilonproteobacteria</taxon>
        <taxon>Campylobacterales</taxon>
        <taxon>Helicobacteraceae</taxon>
        <taxon>Helicobacter</taxon>
    </lineage>
</organism>
<dbReference type="InterPro" id="IPR000642">
    <property type="entry name" value="Peptidase_M41"/>
</dbReference>
<evidence type="ECO:0000256" key="2">
    <source>
        <dbReference type="ARBA" id="ARBA00010044"/>
    </source>
</evidence>
<dbReference type="GO" id="GO:0005737">
    <property type="term" value="C:cytoplasm"/>
    <property type="evidence" value="ECO:0007669"/>
    <property type="project" value="UniProtKB-ARBA"/>
</dbReference>
<evidence type="ECO:0000313" key="15">
    <source>
        <dbReference type="Proteomes" id="UP001177258"/>
    </source>
</evidence>
<dbReference type="Gene3D" id="1.20.58.760">
    <property type="entry name" value="Peptidase M41"/>
    <property type="match status" value="1"/>
</dbReference>
<evidence type="ECO:0000256" key="1">
    <source>
        <dbReference type="ARBA" id="ARBA00001947"/>
    </source>
</evidence>
<keyword evidence="7" id="KW-0862">Zinc</keyword>
<feature type="domain" description="AAA+ ATPase" evidence="12">
    <location>
        <begin position="188"/>
        <end position="324"/>
    </location>
</feature>
<dbReference type="InterPro" id="IPR003960">
    <property type="entry name" value="ATPase_AAA_CS"/>
</dbReference>
<evidence type="ECO:0000256" key="11">
    <source>
        <dbReference type="SAM" id="Phobius"/>
    </source>
</evidence>
<dbReference type="GO" id="GO:0005886">
    <property type="term" value="C:plasma membrane"/>
    <property type="evidence" value="ECO:0007669"/>
    <property type="project" value="TreeGrafter"/>
</dbReference>
<dbReference type="GO" id="GO:0046872">
    <property type="term" value="F:metal ion binding"/>
    <property type="evidence" value="ECO:0007669"/>
    <property type="project" value="UniProtKB-KW"/>
</dbReference>
<evidence type="ECO:0000313" key="16">
    <source>
        <dbReference type="Proteomes" id="UP001240777"/>
    </source>
</evidence>
<keyword evidence="11" id="KW-1133">Transmembrane helix</keyword>
<dbReference type="SUPFAM" id="SSF140990">
    <property type="entry name" value="FtsH protease domain-like"/>
    <property type="match status" value="1"/>
</dbReference>
<dbReference type="Gene3D" id="1.10.8.60">
    <property type="match status" value="1"/>
</dbReference>
<name>A0AA90TB93_9HELI</name>
<evidence type="ECO:0000313" key="14">
    <source>
        <dbReference type="EMBL" id="MDP2538581.1"/>
    </source>
</evidence>
<dbReference type="Pfam" id="PF17862">
    <property type="entry name" value="AAA_lid_3"/>
    <property type="match status" value="1"/>
</dbReference>
<evidence type="ECO:0000256" key="7">
    <source>
        <dbReference type="ARBA" id="ARBA00022833"/>
    </source>
</evidence>
<proteinExistence type="inferred from homology"/>
<keyword evidence="11" id="KW-0812">Transmembrane</keyword>
<keyword evidence="11" id="KW-0472">Membrane</keyword>
<comment type="similarity">
    <text evidence="10">Belongs to the AAA ATPase family.</text>
</comment>
<dbReference type="GO" id="GO:0006508">
    <property type="term" value="P:proteolysis"/>
    <property type="evidence" value="ECO:0007669"/>
    <property type="project" value="UniProtKB-KW"/>
</dbReference>
<evidence type="ECO:0000256" key="3">
    <source>
        <dbReference type="ARBA" id="ARBA00022670"/>
    </source>
</evidence>
<dbReference type="SMART" id="SM00382">
    <property type="entry name" value="AAA"/>
    <property type="match status" value="1"/>
</dbReference>
<keyword evidence="6" id="KW-0378">Hydrolase</keyword>
<dbReference type="PANTHER" id="PTHR23076:SF97">
    <property type="entry name" value="ATP-DEPENDENT ZINC METALLOPROTEASE YME1L1"/>
    <property type="match status" value="1"/>
</dbReference>
<comment type="similarity">
    <text evidence="2">In the C-terminal section; belongs to the peptidase M41 family.</text>
</comment>
<evidence type="ECO:0000256" key="9">
    <source>
        <dbReference type="ARBA" id="ARBA00023049"/>
    </source>
</evidence>
<reference evidence="13 15" key="3">
    <citation type="journal article" date="2024" name="Syst. Appl. Microbiol.">
        <title>Helicobacter cappadocius sp. nov., from lizards: The first psychrotrophic Helicobacter species.</title>
        <authorList>
            <person name="Aydin F."/>
            <person name="Tarhane S."/>
            <person name="Karakaya E."/>
            <person name="Abay S."/>
            <person name="Kayman T."/>
            <person name="Guran O."/>
            <person name="Bozkurt E."/>
            <person name="Uzum N."/>
            <person name="Avci A."/>
            <person name="Olgun K."/>
            <person name="Jablonski D."/>
            <person name="Guran C."/>
            <person name="Burcin Saticioglu I."/>
        </authorList>
    </citation>
    <scope>NUCLEOTIDE SEQUENCE [LARGE SCALE GENOMIC DNA]</scope>
    <source>
        <strain evidence="13">Faydin-H75</strain>
        <strain evidence="15">faydin-H76</strain>
    </source>
</reference>
<dbReference type="Pfam" id="PF01434">
    <property type="entry name" value="Peptidase_M41"/>
    <property type="match status" value="1"/>
</dbReference>
<comment type="caution">
    <text evidence="14">The sequence shown here is derived from an EMBL/GenBank/DDBJ whole genome shotgun (WGS) entry which is preliminary data.</text>
</comment>
<dbReference type="InterPro" id="IPR037219">
    <property type="entry name" value="Peptidase_M41-like"/>
</dbReference>
<sequence length="553" mass="62383">MKNKNNLKIGIIGIVVVLVLIVFMFSKDNSQLISQKSFEEFLQTHSISQVSADKQYFYFTFENKTYKVAKIGIDSSILHNIPIQIKTDISIPIILNTITIFILFGIAFVLFWKKRIQVQNSSTSLLLENGPFVSKENIPEKSNTSLVAINSSVRFKDVAGIKEAKEELIEIIDYLKNPQKYKELGISLPRGVLLVGPPGVGKTMIAKAVAGEANVPFFYQSGSSFVQIYVGMGAKRVRELFSKAKANSPSIVFIDEIDAVGKARGEGRNDEREATLNELLTEMDGFGDNNNVIVIGATNNIEVIDEALLRSGRFDRRIYVEMPDLEERKEIFQVYLQNKKHNLNLVEISKMCVGFSGAMIASVVNESALNAFRRKSDIIELKDILDVKDKVALGKKKIISLNEEEKNILSLYQSAKVISAYYLNIDFDKVALVSDFIIDKNKEILSRSEMNNKIKVYLSGVIALELIMSEKYTNAKEDIKKAKNIAKEMCEVYGMANKIITKDLDISRILSAAHLEQMEFLNNYKEVIISLSKVLLEKERLTKQNIEEIINKR</sequence>
<dbReference type="GO" id="GO:0004222">
    <property type="term" value="F:metalloendopeptidase activity"/>
    <property type="evidence" value="ECO:0007669"/>
    <property type="project" value="InterPro"/>
</dbReference>
<dbReference type="AlphaFoldDB" id="A0AA90TB93"/>
<dbReference type="EMBL" id="JAUYZK010000002">
    <property type="protein sequence ID" value="MDP2538581.1"/>
    <property type="molecule type" value="Genomic_DNA"/>
</dbReference>
<dbReference type="GO" id="GO:0030163">
    <property type="term" value="P:protein catabolic process"/>
    <property type="evidence" value="ECO:0007669"/>
    <property type="project" value="TreeGrafter"/>
</dbReference>
<evidence type="ECO:0000256" key="6">
    <source>
        <dbReference type="ARBA" id="ARBA00022801"/>
    </source>
</evidence>
<dbReference type="GO" id="GO:0005524">
    <property type="term" value="F:ATP binding"/>
    <property type="evidence" value="ECO:0007669"/>
    <property type="project" value="UniProtKB-KW"/>
</dbReference>
<evidence type="ECO:0000256" key="8">
    <source>
        <dbReference type="ARBA" id="ARBA00022840"/>
    </source>
</evidence>
<dbReference type="EMBL" id="JAUPEV010000002">
    <property type="protein sequence ID" value="MDO7252713.1"/>
    <property type="molecule type" value="Genomic_DNA"/>
</dbReference>
<keyword evidence="16" id="KW-1185">Reference proteome</keyword>
<dbReference type="Proteomes" id="UP001177258">
    <property type="component" value="Unassembled WGS sequence"/>
</dbReference>
<dbReference type="FunFam" id="3.40.50.300:FF:000352">
    <property type="entry name" value="ATP-dependent zinc metalloprotease FTSH 7, chloroplastic"/>
    <property type="match status" value="1"/>
</dbReference>
<reference evidence="14 16" key="1">
    <citation type="submission" date="2023-07" db="EMBL/GenBank/DDBJ databases">
        <title>Unpublished Manusciprt.</title>
        <authorList>
            <person name="Aydin F."/>
            <person name="Tarhane S."/>
            <person name="Saticioglu I.B."/>
            <person name="Karakaya E."/>
            <person name="Abay S."/>
            <person name="Guran O."/>
            <person name="Bozkurt E."/>
            <person name="Uzum N."/>
            <person name="Olgun K."/>
            <person name="Jablonski D."/>
        </authorList>
    </citation>
    <scope>NUCLEOTIDE SEQUENCE</scope>
    <source>
        <strain evidence="16">faydin-H75</strain>
        <strain evidence="14">Faydin-H76</strain>
    </source>
</reference>
<evidence type="ECO:0000313" key="13">
    <source>
        <dbReference type="EMBL" id="MDO7252713.1"/>
    </source>
</evidence>
<accession>A0AA90TB93</accession>
<keyword evidence="3" id="KW-0645">Protease</keyword>
<dbReference type="InterPro" id="IPR027417">
    <property type="entry name" value="P-loop_NTPase"/>
</dbReference>
<dbReference type="SUPFAM" id="SSF52540">
    <property type="entry name" value="P-loop containing nucleoside triphosphate hydrolases"/>
    <property type="match status" value="1"/>
</dbReference>
<dbReference type="GO" id="GO:0016887">
    <property type="term" value="F:ATP hydrolysis activity"/>
    <property type="evidence" value="ECO:0007669"/>
    <property type="project" value="InterPro"/>
</dbReference>
<dbReference type="InterPro" id="IPR041569">
    <property type="entry name" value="AAA_lid_3"/>
</dbReference>
<dbReference type="GO" id="GO:0004176">
    <property type="term" value="F:ATP-dependent peptidase activity"/>
    <property type="evidence" value="ECO:0007669"/>
    <property type="project" value="InterPro"/>
</dbReference>
<dbReference type="PROSITE" id="PS00674">
    <property type="entry name" value="AAA"/>
    <property type="match status" value="1"/>
</dbReference>
<dbReference type="InterPro" id="IPR003959">
    <property type="entry name" value="ATPase_AAA_core"/>
</dbReference>
<dbReference type="Gene3D" id="3.40.50.300">
    <property type="entry name" value="P-loop containing nucleotide triphosphate hydrolases"/>
    <property type="match status" value="1"/>
</dbReference>
<feature type="transmembrane region" description="Helical" evidence="11">
    <location>
        <begin position="93"/>
        <end position="112"/>
    </location>
</feature>
<keyword evidence="9" id="KW-0482">Metalloprotease</keyword>
<evidence type="ECO:0000256" key="5">
    <source>
        <dbReference type="ARBA" id="ARBA00022741"/>
    </source>
</evidence>
<dbReference type="PANTHER" id="PTHR23076">
    <property type="entry name" value="METALLOPROTEASE M41 FTSH"/>
    <property type="match status" value="1"/>
</dbReference>
<dbReference type="InterPro" id="IPR003593">
    <property type="entry name" value="AAA+_ATPase"/>
</dbReference>
<dbReference type="Pfam" id="PF00004">
    <property type="entry name" value="AAA"/>
    <property type="match status" value="1"/>
</dbReference>
<gene>
    <name evidence="13" type="ORF">Q5I04_02110</name>
    <name evidence="14" type="ORF">Q5I06_02115</name>
</gene>
<dbReference type="RefSeq" id="WP_305516553.1">
    <property type="nucleotide sequence ID" value="NZ_JAUPEV010000002.1"/>
</dbReference>
<comment type="cofactor">
    <cofactor evidence="1">
        <name>Zn(2+)</name>
        <dbReference type="ChEBI" id="CHEBI:29105"/>
    </cofactor>
</comment>
<keyword evidence="5 10" id="KW-0547">Nucleotide-binding</keyword>
<dbReference type="CDD" id="cd19501">
    <property type="entry name" value="RecA-like_FtsH"/>
    <property type="match status" value="1"/>
</dbReference>
<keyword evidence="4" id="KW-0479">Metal-binding</keyword>
<evidence type="ECO:0000256" key="10">
    <source>
        <dbReference type="RuleBase" id="RU003651"/>
    </source>
</evidence>
<feature type="transmembrane region" description="Helical" evidence="11">
    <location>
        <begin position="6"/>
        <end position="26"/>
    </location>
</feature>
<evidence type="ECO:0000259" key="12">
    <source>
        <dbReference type="SMART" id="SM00382"/>
    </source>
</evidence>
<evidence type="ECO:0000256" key="4">
    <source>
        <dbReference type="ARBA" id="ARBA00022723"/>
    </source>
</evidence>